<sequence length="332" mass="38130">MAETGNIATMAEMLSSELFSEFFWERTGPMNHNWACVNPDVHEVKTHPSDVVFYYDEPYTQQRTFLQCDLKSYARSSIVLPKLKGALESLAKQVACAEVSEEWQDLYVHKGQTPAIAGLLFIYNHDGEYDKDFNENLRALQSVKLDIPRGSKIVVLGPEDIYWLDNVRYEIVQMRGRRSGSKLPAPQHCKYYYPQLARKKNLQMDKAKSATLEMLTSKLIVLEFVHPESPGKRGLVLFYRGKGESSDEFTYLFDYLRHYQVFEKDVSVEIKMLDASAYAMPKFRKTVQTYIEGLAAGAEDTSLAQRVSEIQFSSIAQVRTRFSQIEIGMDYE</sequence>
<dbReference type="InterPro" id="IPR058873">
    <property type="entry name" value="PDDEXK_GAPS4"/>
</dbReference>
<dbReference type="Pfam" id="PF26115">
    <property type="entry name" value="PDDEXK_GAPS4"/>
    <property type="match status" value="1"/>
</dbReference>
<feature type="domain" description="GAPS4 PD-(D/E)XK nuclease" evidence="1">
    <location>
        <begin position="6"/>
        <end position="149"/>
    </location>
</feature>
<evidence type="ECO:0000313" key="3">
    <source>
        <dbReference type="Proteomes" id="UP000515240"/>
    </source>
</evidence>
<dbReference type="Proteomes" id="UP000515240">
    <property type="component" value="Chromosome"/>
</dbReference>
<dbReference type="RefSeq" id="WP_182324707.1">
    <property type="nucleotide sequence ID" value="NZ_CP058554.1"/>
</dbReference>
<dbReference type="AlphaFoldDB" id="A0A7G5ELA1"/>
<accession>A0A7G5ELA1</accession>
<organism evidence="2 3">
    <name type="scientific">Comamonas piscis</name>
    <dbReference type="NCBI Taxonomy" id="1562974"/>
    <lineage>
        <taxon>Bacteria</taxon>
        <taxon>Pseudomonadati</taxon>
        <taxon>Pseudomonadota</taxon>
        <taxon>Betaproteobacteria</taxon>
        <taxon>Burkholderiales</taxon>
        <taxon>Comamonadaceae</taxon>
        <taxon>Comamonas</taxon>
    </lineage>
</organism>
<keyword evidence="3" id="KW-1185">Reference proteome</keyword>
<reference evidence="2 3" key="1">
    <citation type="journal article" date="2020" name="G3 (Bethesda)">
        <title>CeMbio - The Caenorhabditis elegans Microbiome Resource.</title>
        <authorList>
            <person name="Dirksen P."/>
            <person name="Assie A."/>
            <person name="Zimmermann J."/>
            <person name="Zhang F."/>
            <person name="Tietje A.M."/>
            <person name="Marsh S.A."/>
            <person name="Felix M.A."/>
            <person name="Shapira M."/>
            <person name="Kaleta C."/>
            <person name="Schulenburg H."/>
            <person name="Samuel B."/>
        </authorList>
    </citation>
    <scope>NUCLEOTIDE SEQUENCE [LARGE SCALE GENOMIC DNA]</scope>
    <source>
        <strain evidence="2 3">BIGb0172</strain>
    </source>
</reference>
<proteinExistence type="predicted"/>
<gene>
    <name evidence="2" type="ORF">HS961_19105</name>
</gene>
<protein>
    <recommendedName>
        <fullName evidence="1">GAPS4 PD-(D/E)XK nuclease domain-containing protein</fullName>
    </recommendedName>
</protein>
<dbReference type="EMBL" id="CP058554">
    <property type="protein sequence ID" value="QMV74776.1"/>
    <property type="molecule type" value="Genomic_DNA"/>
</dbReference>
<name>A0A7G5ELA1_9BURK</name>
<evidence type="ECO:0000313" key="2">
    <source>
        <dbReference type="EMBL" id="QMV74776.1"/>
    </source>
</evidence>
<dbReference type="KEGG" id="cpis:HS961_19105"/>
<evidence type="ECO:0000259" key="1">
    <source>
        <dbReference type="Pfam" id="PF26115"/>
    </source>
</evidence>